<feature type="region of interest" description="Disordered" evidence="1">
    <location>
        <begin position="420"/>
        <end position="505"/>
    </location>
</feature>
<organism evidence="3 4">
    <name type="scientific">Pinctada imbricata</name>
    <name type="common">Atlantic pearl-oyster</name>
    <name type="synonym">Pinctada martensii</name>
    <dbReference type="NCBI Taxonomy" id="66713"/>
    <lineage>
        <taxon>Eukaryota</taxon>
        <taxon>Metazoa</taxon>
        <taxon>Spiralia</taxon>
        <taxon>Lophotrochozoa</taxon>
        <taxon>Mollusca</taxon>
        <taxon>Bivalvia</taxon>
        <taxon>Autobranchia</taxon>
        <taxon>Pteriomorphia</taxon>
        <taxon>Pterioida</taxon>
        <taxon>Pterioidea</taxon>
        <taxon>Pteriidae</taxon>
        <taxon>Pinctada</taxon>
    </lineage>
</organism>
<dbReference type="AlphaFoldDB" id="A0AA89BM15"/>
<dbReference type="PROSITE" id="PS51338">
    <property type="entry name" value="IMD"/>
    <property type="match status" value="1"/>
</dbReference>
<feature type="domain" description="IMD" evidence="2">
    <location>
        <begin position="1"/>
        <end position="192"/>
    </location>
</feature>
<reference evidence="3" key="1">
    <citation type="submission" date="2019-08" db="EMBL/GenBank/DDBJ databases">
        <title>The improved chromosome-level genome for the pearl oyster Pinctada fucata martensii using PacBio sequencing and Hi-C.</title>
        <authorList>
            <person name="Zheng Z."/>
        </authorList>
    </citation>
    <scope>NUCLEOTIDE SEQUENCE</scope>
    <source>
        <strain evidence="3">ZZ-2019</strain>
        <tissue evidence="3">Adductor muscle</tissue>
    </source>
</reference>
<dbReference type="PANTHER" id="PTHR15708">
    <property type="entry name" value="ACTIN BUNDLING/MISSING IN METASTASIS-RELATED"/>
    <property type="match status" value="1"/>
</dbReference>
<evidence type="ECO:0000256" key="1">
    <source>
        <dbReference type="SAM" id="MobiDB-lite"/>
    </source>
</evidence>
<feature type="compositionally biased region" description="Polar residues" evidence="1">
    <location>
        <begin position="453"/>
        <end position="464"/>
    </location>
</feature>
<dbReference type="InterPro" id="IPR030127">
    <property type="entry name" value="MTSS1/MTSS2"/>
</dbReference>
<dbReference type="GO" id="GO:0015629">
    <property type="term" value="C:actin cytoskeleton"/>
    <property type="evidence" value="ECO:0007669"/>
    <property type="project" value="TreeGrafter"/>
</dbReference>
<dbReference type="Gene3D" id="1.20.1270.60">
    <property type="entry name" value="Arfaptin homology (AH) domain/BAR domain"/>
    <property type="match status" value="1"/>
</dbReference>
<feature type="compositionally biased region" description="Polar residues" evidence="1">
    <location>
        <begin position="304"/>
        <end position="320"/>
    </location>
</feature>
<accession>A0AA89BM15</accession>
<dbReference type="GO" id="GO:0005543">
    <property type="term" value="F:phospholipid binding"/>
    <property type="evidence" value="ECO:0007669"/>
    <property type="project" value="TreeGrafter"/>
</dbReference>
<protein>
    <recommendedName>
        <fullName evidence="2">IMD domain-containing protein</fullName>
    </recommendedName>
</protein>
<proteinExistence type="predicted"/>
<feature type="region of interest" description="Disordered" evidence="1">
    <location>
        <begin position="350"/>
        <end position="381"/>
    </location>
</feature>
<dbReference type="GO" id="GO:0009898">
    <property type="term" value="C:cytoplasmic side of plasma membrane"/>
    <property type="evidence" value="ECO:0007669"/>
    <property type="project" value="TreeGrafter"/>
</dbReference>
<evidence type="ECO:0000313" key="4">
    <source>
        <dbReference type="Proteomes" id="UP001186944"/>
    </source>
</evidence>
<feature type="compositionally biased region" description="Polar residues" evidence="1">
    <location>
        <begin position="474"/>
        <end position="484"/>
    </location>
</feature>
<dbReference type="EMBL" id="VSWD01000012">
    <property type="protein sequence ID" value="KAK3086144.1"/>
    <property type="molecule type" value="Genomic_DNA"/>
</dbReference>
<evidence type="ECO:0000313" key="3">
    <source>
        <dbReference type="EMBL" id="KAK3086144.1"/>
    </source>
</evidence>
<evidence type="ECO:0000259" key="2">
    <source>
        <dbReference type="PROSITE" id="PS51338"/>
    </source>
</evidence>
<dbReference type="InterPro" id="IPR027267">
    <property type="entry name" value="AH/BAR_dom_sf"/>
</dbReference>
<dbReference type="Proteomes" id="UP001186944">
    <property type="component" value="Unassembled WGS sequence"/>
</dbReference>
<feature type="compositionally biased region" description="Polar residues" evidence="1">
    <location>
        <begin position="350"/>
        <end position="373"/>
    </location>
</feature>
<dbReference type="PANTHER" id="PTHR15708:SF4">
    <property type="entry name" value="FI21477P1-RELATED"/>
    <property type="match status" value="1"/>
</dbReference>
<feature type="region of interest" description="Disordered" evidence="1">
    <location>
        <begin position="299"/>
        <end position="320"/>
    </location>
</feature>
<sequence length="688" mass="75398">MIPLIYFVSFSIAGATKEIGTALTRLCLRHKSIEAKLKALTGSIVETLVTPLQEHNEEWKKTVIQLDKDHARGSMVVKVCVLYGMAKLRHLYVSCCKGEMQAKLDNAMHDINDKYLVFEESEKNAVRRALIEERGHYCLFVSCLRPFVEHEISLITEITHLQEIMQNLCMQCSDPSVLPPASEQVIMDVKGFDSSSVWNFSQPSSLGSRKSSMCSISSINSSSSGSLKSHSPSHHNHKRNSAQQLPVGAARLTSVSSQDSGFTSQDTLFLRPATPSSLKIKKKEAPTYVNMSDLANMAKEKQASSDNDQTPTEKSPPYTMSTQQMRQNSVELAKAIQELEASTAALQSTYDGNTSQTSLHSSSGYGTMNSTPAGSEDTIATGDFDLSNQECMNDSEKYYTIPRNSEIGTMYKAVLQAKRPASTAGIPVSHTGGAPITRRSSMNTPKPPPPVRRSSSITTANPATIQKLRKTPPRQLQGNQSQPYAQPAPQNKHRRSSSSGGSEPAYAELQTIQQSIQARHQQQLNQQYQTEASPYATTATQNIPYSAPVTPQYAETNMMPPPSGGHVPPSSGHYTQQHQQQQQPAGQAELMQKLNAKFQALNAAYSDKNDHGLPPPPPNAGEIDHDLPPPPSQAELEEIEKIYSRPPPVNPKPTVNRTSNPENLRASLVSELKMGLRRVSSQDEGSEC</sequence>
<keyword evidence="4" id="KW-1185">Reference proteome</keyword>
<feature type="compositionally biased region" description="Polar residues" evidence="1">
    <location>
        <begin position="653"/>
        <end position="662"/>
    </location>
</feature>
<dbReference type="InterPro" id="IPR013606">
    <property type="entry name" value="I-BAR_dom"/>
</dbReference>
<dbReference type="GO" id="GO:0003779">
    <property type="term" value="F:actin binding"/>
    <property type="evidence" value="ECO:0007669"/>
    <property type="project" value="InterPro"/>
</dbReference>
<name>A0AA89BM15_PINIB</name>
<dbReference type="Pfam" id="PF08397">
    <property type="entry name" value="IMD"/>
    <property type="match status" value="1"/>
</dbReference>
<feature type="compositionally biased region" description="Low complexity" evidence="1">
    <location>
        <begin position="564"/>
        <end position="583"/>
    </location>
</feature>
<feature type="region of interest" description="Disordered" evidence="1">
    <location>
        <begin position="551"/>
        <end position="664"/>
    </location>
</feature>
<feature type="region of interest" description="Disordered" evidence="1">
    <location>
        <begin position="217"/>
        <end position="244"/>
    </location>
</feature>
<dbReference type="GO" id="GO:0007009">
    <property type="term" value="P:plasma membrane organization"/>
    <property type="evidence" value="ECO:0007669"/>
    <property type="project" value="InterPro"/>
</dbReference>
<feature type="compositionally biased region" description="Low complexity" evidence="1">
    <location>
        <begin position="217"/>
        <end position="230"/>
    </location>
</feature>
<comment type="caution">
    <text evidence="3">The sequence shown here is derived from an EMBL/GenBank/DDBJ whole genome shotgun (WGS) entry which is preliminary data.</text>
</comment>
<dbReference type="SUPFAM" id="SSF103657">
    <property type="entry name" value="BAR/IMD domain-like"/>
    <property type="match status" value="1"/>
</dbReference>
<feature type="compositionally biased region" description="Basic residues" evidence="1">
    <location>
        <begin position="231"/>
        <end position="240"/>
    </location>
</feature>
<dbReference type="GO" id="GO:0030031">
    <property type="term" value="P:cell projection assembly"/>
    <property type="evidence" value="ECO:0007669"/>
    <property type="project" value="TreeGrafter"/>
</dbReference>
<gene>
    <name evidence="3" type="ORF">FSP39_014225</name>
</gene>